<evidence type="ECO:0000313" key="2">
    <source>
        <dbReference type="Proteomes" id="UP000824725"/>
    </source>
</evidence>
<dbReference type="EMBL" id="ABCGCG010000109">
    <property type="protein sequence ID" value="EIA9702273.1"/>
    <property type="molecule type" value="Genomic_DNA"/>
</dbReference>
<gene>
    <name evidence="1" type="ORF">K7324_005211</name>
</gene>
<name>A0A9P2R658_ECOLX</name>
<dbReference type="Proteomes" id="UP000824725">
    <property type="component" value="Unassembled WGS sequence"/>
</dbReference>
<accession>A0A9P2R658</accession>
<organism evidence="1 2">
    <name type="scientific">Escherichia coli O157</name>
    <dbReference type="NCBI Taxonomy" id="1045010"/>
    <lineage>
        <taxon>Bacteria</taxon>
        <taxon>Pseudomonadati</taxon>
        <taxon>Pseudomonadota</taxon>
        <taxon>Gammaproteobacteria</taxon>
        <taxon>Enterobacterales</taxon>
        <taxon>Enterobacteriaceae</taxon>
        <taxon>Escherichia</taxon>
    </lineage>
</organism>
<dbReference type="RefSeq" id="WP_000390541.1">
    <property type="nucleotide sequence ID" value="NZ_CP015831.1"/>
</dbReference>
<sequence length="93" mass="10594">MEDYLVFGLGYEGDIKNDEAGLDKISVVTKSVVRSTNSNEPVVYQVTEFKEFNVVRHQAFDSEYYNIAFDVLPSRVRIDAAIRKYHPKKSSSA</sequence>
<dbReference type="AlphaFoldDB" id="A0A9P2R658"/>
<comment type="caution">
    <text evidence="1">The sequence shown here is derived from an EMBL/GenBank/DDBJ whole genome shotgun (WGS) entry which is preliminary data.</text>
</comment>
<protein>
    <submittedName>
        <fullName evidence="1">Uncharacterized protein</fullName>
    </submittedName>
</protein>
<reference evidence="1" key="1">
    <citation type="submission" date="2021-09" db="EMBL/GenBank/DDBJ databases">
        <authorList>
            <consortium name="GenomeTrakr network: Whole genome sequencing for foodborne pathogen traceback"/>
        </authorList>
    </citation>
    <scope>NUCLEOTIDE SEQUENCE</scope>
    <source>
        <strain evidence="1">RM4887</strain>
    </source>
</reference>
<evidence type="ECO:0000313" key="1">
    <source>
        <dbReference type="EMBL" id="EIA9702273.1"/>
    </source>
</evidence>
<proteinExistence type="predicted"/>